<dbReference type="AlphaFoldDB" id="A0A5R8KFD2"/>
<evidence type="ECO:0000256" key="2">
    <source>
        <dbReference type="ARBA" id="ARBA00022475"/>
    </source>
</evidence>
<dbReference type="InterPro" id="IPR003838">
    <property type="entry name" value="ABC3_permease_C"/>
</dbReference>
<evidence type="ECO:0000256" key="4">
    <source>
        <dbReference type="ARBA" id="ARBA00022989"/>
    </source>
</evidence>
<dbReference type="EMBL" id="VAUV01000006">
    <property type="protein sequence ID" value="TLD70993.1"/>
    <property type="molecule type" value="Genomic_DNA"/>
</dbReference>
<feature type="domain" description="MacB-like periplasmic core" evidence="8">
    <location>
        <begin position="26"/>
        <end position="224"/>
    </location>
</feature>
<evidence type="ECO:0000313" key="9">
    <source>
        <dbReference type="EMBL" id="TLD70993.1"/>
    </source>
</evidence>
<accession>A0A5R8KFD2</accession>
<feature type="transmembrane region" description="Helical" evidence="6">
    <location>
        <begin position="258"/>
        <end position="279"/>
    </location>
</feature>
<feature type="domain" description="ABC3 transporter permease C-terminal" evidence="7">
    <location>
        <begin position="261"/>
        <end position="375"/>
    </location>
</feature>
<dbReference type="PANTHER" id="PTHR43738">
    <property type="entry name" value="ABC TRANSPORTER, MEMBRANE PROTEIN"/>
    <property type="match status" value="1"/>
</dbReference>
<evidence type="ECO:0000259" key="8">
    <source>
        <dbReference type="Pfam" id="PF12704"/>
    </source>
</evidence>
<name>A0A5R8KFD2_9BACT</name>
<dbReference type="Proteomes" id="UP000306196">
    <property type="component" value="Unassembled WGS sequence"/>
</dbReference>
<dbReference type="RefSeq" id="WP_138085821.1">
    <property type="nucleotide sequence ID" value="NZ_VAUV01000006.1"/>
</dbReference>
<feature type="transmembrane region" description="Helical" evidence="6">
    <location>
        <begin position="346"/>
        <end position="369"/>
    </location>
</feature>
<dbReference type="InterPro" id="IPR051125">
    <property type="entry name" value="ABC-4/HrtB_transporter"/>
</dbReference>
<evidence type="ECO:0000256" key="5">
    <source>
        <dbReference type="ARBA" id="ARBA00023136"/>
    </source>
</evidence>
<feature type="transmembrane region" description="Helical" evidence="6">
    <location>
        <begin position="299"/>
        <end position="326"/>
    </location>
</feature>
<dbReference type="GO" id="GO:0005886">
    <property type="term" value="C:plasma membrane"/>
    <property type="evidence" value="ECO:0007669"/>
    <property type="project" value="UniProtKB-SubCell"/>
</dbReference>
<feature type="transmembrane region" description="Helical" evidence="6">
    <location>
        <begin position="20"/>
        <end position="39"/>
    </location>
</feature>
<dbReference type="PANTHER" id="PTHR43738:SF3">
    <property type="entry name" value="ABC TRANSPORTER PERMEASE"/>
    <property type="match status" value="1"/>
</dbReference>
<keyword evidence="2" id="KW-1003">Cell membrane</keyword>
<keyword evidence="3 6" id="KW-0812">Transmembrane</keyword>
<proteinExistence type="predicted"/>
<evidence type="ECO:0000256" key="1">
    <source>
        <dbReference type="ARBA" id="ARBA00004651"/>
    </source>
</evidence>
<dbReference type="OrthoDB" id="183124at2"/>
<keyword evidence="4 6" id="KW-1133">Transmembrane helix</keyword>
<reference evidence="9 10" key="1">
    <citation type="submission" date="2019-05" db="EMBL/GenBank/DDBJ databases">
        <title>Verrucobacter flavum gen. nov., sp. nov. a new member of the family Verrucomicrobiaceae.</title>
        <authorList>
            <person name="Szuroczki S."/>
            <person name="Abbaszade G."/>
            <person name="Szabo A."/>
            <person name="Felfoldi T."/>
            <person name="Schumann P."/>
            <person name="Boka K."/>
            <person name="Keki Z."/>
            <person name="Toumi M."/>
            <person name="Toth E."/>
        </authorList>
    </citation>
    <scope>NUCLEOTIDE SEQUENCE [LARGE SCALE GENOMIC DNA]</scope>
    <source>
        <strain evidence="9 10">MG-N-17</strain>
    </source>
</reference>
<dbReference type="Pfam" id="PF02687">
    <property type="entry name" value="FtsX"/>
    <property type="match status" value="1"/>
</dbReference>
<evidence type="ECO:0000256" key="6">
    <source>
        <dbReference type="SAM" id="Phobius"/>
    </source>
</evidence>
<evidence type="ECO:0000259" key="7">
    <source>
        <dbReference type="Pfam" id="PF02687"/>
    </source>
</evidence>
<comment type="caution">
    <text evidence="9">The sequence shown here is derived from an EMBL/GenBank/DDBJ whole genome shotgun (WGS) entry which is preliminary data.</text>
</comment>
<evidence type="ECO:0000256" key="3">
    <source>
        <dbReference type="ARBA" id="ARBA00022692"/>
    </source>
</evidence>
<comment type="subcellular location">
    <subcellularLocation>
        <location evidence="1">Cell membrane</location>
        <topology evidence="1">Multi-pass membrane protein</topology>
    </subcellularLocation>
</comment>
<organism evidence="9 10">
    <name type="scientific">Phragmitibacter flavus</name>
    <dbReference type="NCBI Taxonomy" id="2576071"/>
    <lineage>
        <taxon>Bacteria</taxon>
        <taxon>Pseudomonadati</taxon>
        <taxon>Verrucomicrobiota</taxon>
        <taxon>Verrucomicrobiia</taxon>
        <taxon>Verrucomicrobiales</taxon>
        <taxon>Verrucomicrobiaceae</taxon>
        <taxon>Phragmitibacter</taxon>
    </lineage>
</organism>
<evidence type="ECO:0000313" key="10">
    <source>
        <dbReference type="Proteomes" id="UP000306196"/>
    </source>
</evidence>
<protein>
    <submittedName>
        <fullName evidence="9">ABC transporter permease</fullName>
    </submittedName>
</protein>
<keyword evidence="5 6" id="KW-0472">Membrane</keyword>
<sequence length="382" mass="41362">MNALLNLLHLAWKQLTRHRVRSLLTVIGVASGMFLFTAVETMQRSLSVATEATAADTTLVVYRQNRFCPSTSRLPEHYAEEIRRIEGVREVIPVQIVVNNCGASLDVITFRGVPEGLLTKFAPEISVISGGFDDWAKRDDGALLGEVFAMRRGLKPGDRFDAAGVKVQVSGVIRSPFAQDNNVGYVKLPFLQQASRAGLGIVTQFNVRVHNAADLDRVARAIDERFRTDQQPTDTKPEKAFFAETASELIELIEFTRWLGVGAVLAVAALVANALLLIVRGRVKENAVLRTLGYPGRAIAALVIGEGGFLGLMGGLAGVGLSAAFLRWQSFTFGNEGQTLAIQPDATVIATGITFALMLGIAASLWPAWQAMSQSIVKNLRS</sequence>
<dbReference type="Pfam" id="PF12704">
    <property type="entry name" value="MacB_PCD"/>
    <property type="match status" value="1"/>
</dbReference>
<dbReference type="InterPro" id="IPR025857">
    <property type="entry name" value="MacB_PCD"/>
</dbReference>
<keyword evidence="10" id="KW-1185">Reference proteome</keyword>
<gene>
    <name evidence="9" type="ORF">FEM03_08725</name>
</gene>